<dbReference type="GO" id="GO:0031594">
    <property type="term" value="C:neuromuscular junction"/>
    <property type="evidence" value="ECO:0007669"/>
    <property type="project" value="TreeGrafter"/>
</dbReference>
<evidence type="ECO:0000313" key="4">
    <source>
        <dbReference type="Proteomes" id="UP000694392"/>
    </source>
</evidence>
<dbReference type="PANTHER" id="PTHR15735:SF11">
    <property type="entry name" value="F-BAR AND DOUBLE SH3 DOMAINS PROTEIN 2"/>
    <property type="match status" value="1"/>
</dbReference>
<sequence>CENYKNLISEPARTVKCLKEQQLKKCVDHVTKIQTELQETVKDLAKGKKKYFETEQMAHAVREKA</sequence>
<reference evidence="3" key="1">
    <citation type="submission" date="2025-08" db="UniProtKB">
        <authorList>
            <consortium name="Ensembl"/>
        </authorList>
    </citation>
    <scope>IDENTIFICATION</scope>
</reference>
<dbReference type="PROSITE" id="PS51741">
    <property type="entry name" value="F_BAR"/>
    <property type="match status" value="1"/>
</dbReference>
<dbReference type="Gene3D" id="1.20.1270.60">
    <property type="entry name" value="Arfaptin homology (AH) domain/BAR domain"/>
    <property type="match status" value="1"/>
</dbReference>
<dbReference type="InterPro" id="IPR031160">
    <property type="entry name" value="F_BAR_dom"/>
</dbReference>
<proteinExistence type="predicted"/>
<evidence type="ECO:0000313" key="3">
    <source>
        <dbReference type="Ensembl" id="ENSSPUP00000022436.1"/>
    </source>
</evidence>
<organism evidence="3 4">
    <name type="scientific">Sphenodon punctatus</name>
    <name type="common">Tuatara</name>
    <name type="synonym">Hatteria punctata</name>
    <dbReference type="NCBI Taxonomy" id="8508"/>
    <lineage>
        <taxon>Eukaryota</taxon>
        <taxon>Metazoa</taxon>
        <taxon>Chordata</taxon>
        <taxon>Craniata</taxon>
        <taxon>Vertebrata</taxon>
        <taxon>Euteleostomi</taxon>
        <taxon>Lepidosauria</taxon>
        <taxon>Sphenodontia</taxon>
        <taxon>Sphenodontidae</taxon>
        <taxon>Sphenodon</taxon>
    </lineage>
</organism>
<reference evidence="3" key="2">
    <citation type="submission" date="2025-09" db="UniProtKB">
        <authorList>
            <consortium name="Ensembl"/>
        </authorList>
    </citation>
    <scope>IDENTIFICATION</scope>
</reference>
<accession>A0A8D0HNF7</accession>
<protein>
    <recommendedName>
        <fullName evidence="2">F-BAR domain-containing protein</fullName>
    </recommendedName>
</protein>
<dbReference type="AlphaFoldDB" id="A0A8D0HNF7"/>
<keyword evidence="4" id="KW-1185">Reference proteome</keyword>
<dbReference type="InterPro" id="IPR027267">
    <property type="entry name" value="AH/BAR_dom_sf"/>
</dbReference>
<evidence type="ECO:0000259" key="2">
    <source>
        <dbReference type="PROSITE" id="PS51741"/>
    </source>
</evidence>
<keyword evidence="1" id="KW-0175">Coiled coil</keyword>
<dbReference type="Ensembl" id="ENSSPUT00000023917.1">
    <property type="protein sequence ID" value="ENSSPUP00000022436.1"/>
    <property type="gene ID" value="ENSSPUG00000017231.1"/>
</dbReference>
<feature type="domain" description="F-BAR" evidence="2">
    <location>
        <begin position="1"/>
        <end position="65"/>
    </location>
</feature>
<dbReference type="GO" id="GO:0030833">
    <property type="term" value="P:regulation of actin filament polymerization"/>
    <property type="evidence" value="ECO:0007669"/>
    <property type="project" value="TreeGrafter"/>
</dbReference>
<dbReference type="GeneTree" id="ENSGT00510000046732"/>
<dbReference type="GO" id="GO:0007274">
    <property type="term" value="P:neuromuscular synaptic transmission"/>
    <property type="evidence" value="ECO:0007669"/>
    <property type="project" value="TreeGrafter"/>
</dbReference>
<dbReference type="Proteomes" id="UP000694392">
    <property type="component" value="Unplaced"/>
</dbReference>
<name>A0A8D0HNF7_SPHPU</name>
<evidence type="ECO:0000256" key="1">
    <source>
        <dbReference type="PROSITE-ProRule" id="PRU01077"/>
    </source>
</evidence>
<dbReference type="GO" id="GO:0055037">
    <property type="term" value="C:recycling endosome"/>
    <property type="evidence" value="ECO:0007669"/>
    <property type="project" value="TreeGrafter"/>
</dbReference>
<dbReference type="SUPFAM" id="SSF103657">
    <property type="entry name" value="BAR/IMD domain-like"/>
    <property type="match status" value="1"/>
</dbReference>
<dbReference type="PANTHER" id="PTHR15735">
    <property type="entry name" value="FCH AND DOUBLE SH3 DOMAINS PROTEIN"/>
    <property type="match status" value="1"/>
</dbReference>